<dbReference type="SUPFAM" id="SSF52540">
    <property type="entry name" value="P-loop containing nucleoside triphosphate hydrolases"/>
    <property type="match status" value="1"/>
</dbReference>
<dbReference type="Gene3D" id="3.40.50.300">
    <property type="entry name" value="P-loop containing nucleotide triphosphate hydrolases"/>
    <property type="match status" value="2"/>
</dbReference>
<dbReference type="SMART" id="SM00487">
    <property type="entry name" value="DEXDc"/>
    <property type="match status" value="1"/>
</dbReference>
<organism evidence="6 7">
    <name type="scientific">Paenibacillus amylolyticus</name>
    <dbReference type="NCBI Taxonomy" id="1451"/>
    <lineage>
        <taxon>Bacteria</taxon>
        <taxon>Bacillati</taxon>
        <taxon>Bacillota</taxon>
        <taxon>Bacilli</taxon>
        <taxon>Bacillales</taxon>
        <taxon>Paenibacillaceae</taxon>
        <taxon>Paenibacillus</taxon>
    </lineage>
</organism>
<evidence type="ECO:0000256" key="1">
    <source>
        <dbReference type="ARBA" id="ARBA00001966"/>
    </source>
</evidence>
<dbReference type="PANTHER" id="PTHR11472:SF34">
    <property type="entry name" value="REGULATOR OF TELOMERE ELONGATION HELICASE 1"/>
    <property type="match status" value="1"/>
</dbReference>
<gene>
    <name evidence="6" type="ORF">V6668_31570</name>
</gene>
<dbReference type="InterPro" id="IPR011545">
    <property type="entry name" value="DEAD/DEAH_box_helicase_dom"/>
</dbReference>
<dbReference type="PROSITE" id="PS51192">
    <property type="entry name" value="HELICASE_ATP_BIND_1"/>
    <property type="match status" value="1"/>
</dbReference>
<feature type="domain" description="Helicase ATP-binding" evidence="5">
    <location>
        <begin position="49"/>
        <end position="313"/>
    </location>
</feature>
<dbReference type="Pfam" id="PF00270">
    <property type="entry name" value="DEAD"/>
    <property type="match status" value="1"/>
</dbReference>
<comment type="cofactor">
    <cofactor evidence="1">
        <name>[4Fe-4S] cluster</name>
        <dbReference type="ChEBI" id="CHEBI:49883"/>
    </cofactor>
</comment>
<dbReference type="GO" id="GO:0043139">
    <property type="term" value="F:5'-3' DNA helicase activity"/>
    <property type="evidence" value="ECO:0007669"/>
    <property type="project" value="UniProtKB-EC"/>
</dbReference>
<dbReference type="Proteomes" id="UP001364764">
    <property type="component" value="Plasmid pY5S7-1"/>
</dbReference>
<evidence type="ECO:0000313" key="7">
    <source>
        <dbReference type="Proteomes" id="UP001364764"/>
    </source>
</evidence>
<dbReference type="SMART" id="SM00491">
    <property type="entry name" value="HELICc2"/>
    <property type="match status" value="1"/>
</dbReference>
<keyword evidence="6" id="KW-0547">Nucleotide-binding</keyword>
<keyword evidence="6" id="KW-0614">Plasmid</keyword>
<keyword evidence="6" id="KW-0067">ATP-binding</keyword>
<evidence type="ECO:0000256" key="4">
    <source>
        <dbReference type="ARBA" id="ARBA00048954"/>
    </source>
</evidence>
<keyword evidence="6" id="KW-0347">Helicase</keyword>
<evidence type="ECO:0000256" key="2">
    <source>
        <dbReference type="ARBA" id="ARBA00038058"/>
    </source>
</evidence>
<dbReference type="InterPro" id="IPR014001">
    <property type="entry name" value="Helicase_ATP-bd"/>
</dbReference>
<accession>A0ABD8B2P8</accession>
<dbReference type="InterPro" id="IPR045028">
    <property type="entry name" value="DinG/Rad3-like"/>
</dbReference>
<evidence type="ECO:0000313" key="6">
    <source>
        <dbReference type="EMBL" id="WWP23933.1"/>
    </source>
</evidence>
<dbReference type="GeneID" id="93480113"/>
<dbReference type="EMBL" id="CP145893">
    <property type="protein sequence ID" value="WWP23933.1"/>
    <property type="molecule type" value="Genomic_DNA"/>
</dbReference>
<sequence>MTEKRKLTIVKPKIGKPIEKDPEAIFQEIQPPSIKGIWSQQADVLRAYYENFKEKTDVAIELPTGTGKTLVGLLIAEHKRRKEQRVVYLCPTRQLANQVFEKAKEYRIPACLLIGKQTRYPEKEYGEYLTSDSIAITTYSAVFNTNPRLDDADIVILDDAHSAENYISSLWNVEIKRKDNKEVFESVIKLFKEDISDYHYNRVMNEDTEFYKPIYDLIPYPKYLQKLPQLRALIEANIGDCGNAKHPWSMINANLEACQVFFSWGEINIKPLIPPTQIHHAFSNSKQRIYMSATLGDGGELERIAGVRKIEKIPVPKGWEKYSNGRRLIMFPNRNFNSNDALAIAIEAIKNHGRALVLCPDNRTAQFFKSIIEKNMPSMPILQSSEIEDSLEPFYSKEKAVLILTNRYDGIDLSGDICRLQILFGMPEATNLQEAFMWNRLNANPVLSELIKTRITQALGRCTRSSDDYASVIMIDPKLFKFCARKENLHGFHPELQAEIDFGLQNSQQLENVDDMVQFIDDFLKDPDFYSEVNDAIKDIRESYEKKPQSAVQKLVISAENEVDFVYAFWKKEMNRSLEKVKSVIENLSGGKELDGYRAWWYYIAGNTAYLAKKTIAVDDNLDKSYYSSALKSSNAVSWLSDLINHVPSEKDITKVDPYLTTQVENVEEVLNELGIIGNKFEKQMKNLLDTINENESKKFEKGMEILGGYLGFDASKPTGDGVPDSVWILRNRVFGFEAKTEENEKDPVYIDACRQTAGHKKWIAENCSLPENSSIDCILTSHKSTLRKDGLPHSRDLYHLETSMLRELALKTTQVMRRIRAVLVKEQGPNLFSREHITDILIEEKLTFNDINNFLLSKNLDQLRVVN</sequence>
<dbReference type="RefSeq" id="WP_338709106.1">
    <property type="nucleotide sequence ID" value="NZ_CP145893.1"/>
</dbReference>
<reference evidence="6 7" key="1">
    <citation type="submission" date="2024-02" db="EMBL/GenBank/DDBJ databases">
        <title>Complete sequences of two Paenibacillus sp. strains and one Lysinibacillus strain isolated from the environment on STAA medium highlight biotechnological potential.</title>
        <authorList>
            <person name="Attere S.A."/>
            <person name="Piche L.C."/>
            <person name="Intertaglia L."/>
            <person name="Lami R."/>
            <person name="Charette S.J."/>
            <person name="Vincent A.T."/>
        </authorList>
    </citation>
    <scope>NUCLEOTIDE SEQUENCE [LARGE SCALE GENOMIC DNA]</scope>
    <source>
        <strain evidence="6 7">Y5S-7</strain>
        <plasmid evidence="6 7">pY5S7-1</plasmid>
    </source>
</reference>
<dbReference type="EC" id="5.6.2.3" evidence="3"/>
<evidence type="ECO:0000259" key="5">
    <source>
        <dbReference type="PROSITE" id="PS51192"/>
    </source>
</evidence>
<dbReference type="InterPro" id="IPR006555">
    <property type="entry name" value="ATP-dep_Helicase_C"/>
</dbReference>
<geneLocation type="plasmid" evidence="6 7">
    <name>pY5S7-1</name>
</geneLocation>
<dbReference type="Pfam" id="PF13307">
    <property type="entry name" value="Helicase_C_2"/>
    <property type="match status" value="1"/>
</dbReference>
<comment type="catalytic activity">
    <reaction evidence="4">
        <text>ATP + H2O = ADP + phosphate + H(+)</text>
        <dbReference type="Rhea" id="RHEA:13065"/>
        <dbReference type="ChEBI" id="CHEBI:15377"/>
        <dbReference type="ChEBI" id="CHEBI:15378"/>
        <dbReference type="ChEBI" id="CHEBI:30616"/>
        <dbReference type="ChEBI" id="CHEBI:43474"/>
        <dbReference type="ChEBI" id="CHEBI:456216"/>
        <dbReference type="EC" id="5.6.2.3"/>
    </reaction>
</comment>
<keyword evidence="6" id="KW-0378">Hydrolase</keyword>
<dbReference type="AlphaFoldDB" id="A0ABD8B2P8"/>
<protein>
    <recommendedName>
        <fullName evidence="3">DNA 5'-3' helicase</fullName>
        <ecNumber evidence="3">5.6.2.3</ecNumber>
    </recommendedName>
</protein>
<proteinExistence type="inferred from homology"/>
<dbReference type="PANTHER" id="PTHR11472">
    <property type="entry name" value="DNA REPAIR DEAD HELICASE RAD3/XP-D SUBFAMILY MEMBER"/>
    <property type="match status" value="1"/>
</dbReference>
<evidence type="ECO:0000256" key="3">
    <source>
        <dbReference type="ARBA" id="ARBA00044969"/>
    </source>
</evidence>
<comment type="similarity">
    <text evidence="2">Belongs to the helicase family. DinG subfamily.</text>
</comment>
<name>A0ABD8B2P8_PAEAM</name>
<dbReference type="InterPro" id="IPR027417">
    <property type="entry name" value="P-loop_NTPase"/>
</dbReference>